<evidence type="ECO:0000313" key="3">
    <source>
        <dbReference type="Proteomes" id="UP000094020"/>
    </source>
</evidence>
<dbReference type="AlphaFoldDB" id="A0A1B9HW54"/>
<keyword evidence="3" id="KW-1185">Reference proteome</keyword>
<protein>
    <recommendedName>
        <fullName evidence="4">Protein kinase domain-containing protein</fullName>
    </recommendedName>
</protein>
<evidence type="ECO:0008006" key="4">
    <source>
        <dbReference type="Google" id="ProtNLM"/>
    </source>
</evidence>
<reference evidence="2" key="2">
    <citation type="submission" date="2013-07" db="EMBL/GenBank/DDBJ databases">
        <authorList>
            <consortium name="The Broad Institute Genome Sequencing Platform"/>
            <person name="Cuomo C."/>
            <person name="Litvintseva A."/>
            <person name="Chen Y."/>
            <person name="Heitman J."/>
            <person name="Sun S."/>
            <person name="Springer D."/>
            <person name="Dromer F."/>
            <person name="Young S.K."/>
            <person name="Zeng Q."/>
            <person name="Gargeya S."/>
            <person name="Fitzgerald M."/>
            <person name="Abouelleil A."/>
            <person name="Alvarado L."/>
            <person name="Berlin A.M."/>
            <person name="Chapman S.B."/>
            <person name="Dewar J."/>
            <person name="Goldberg J."/>
            <person name="Griggs A."/>
            <person name="Gujja S."/>
            <person name="Hansen M."/>
            <person name="Howarth C."/>
            <person name="Imamovic A."/>
            <person name="Larimer J."/>
            <person name="McCowan C."/>
            <person name="Murphy C."/>
            <person name="Pearson M."/>
            <person name="Priest M."/>
            <person name="Roberts A."/>
            <person name="Saif S."/>
            <person name="Shea T."/>
            <person name="Sykes S."/>
            <person name="Wortman J."/>
            <person name="Nusbaum C."/>
            <person name="Birren B."/>
        </authorList>
    </citation>
    <scope>NUCLEOTIDE SEQUENCE</scope>
    <source>
        <strain evidence="2">CBS 10737</strain>
    </source>
</reference>
<sequence>MSFIIQFAPSLHIRGRSYLKSGLRFDIHPSSQYRHPTLPVPIQQTSVSPTISGSRETDTLLSNETLRPPLYTLTVHQYLAAGYLWDFWLATHPLFGQVVLKLVFIPEYPCRKPDYDFYIPKEQIFDEVSREDKRYLGSLASVQGDLVPFYYGMYGSKNDGSKKLDLNSEAEEEEEEEDEYVYYAILMEYIDHPIGPGSVWLDQEWKPSILAESLDVSDTMNYEEQSQFISDLEPAFLETPTSPSATNGMSILAVHEYIAAGYLWDFWRATHPLYGDVILKLVFVLDYPCAVPGYDNYIPEHRIIKEALREERRYLGPLAQLQGSLVPKYYGLYASKGDEVKFDGQEQEEEEEEEEDYWYFAILLEYAGNPIGPGSAWQDSEWKDKLYSAYERLHLHGVVHTEICSRHVLIDDEGRIRLVSFRRSSTGKLTKRRDVRELMLEGCEVRTNIGMENVHETTYDCLPPTYWSKLPDPDGFIRRVRANRNRPLPDWAIAINEWQDRQYGSVP</sequence>
<dbReference type="SUPFAM" id="SSF56112">
    <property type="entry name" value="Protein kinase-like (PK-like)"/>
    <property type="match status" value="1"/>
</dbReference>
<evidence type="ECO:0000313" key="2">
    <source>
        <dbReference type="EMBL" id="WWC67739.1"/>
    </source>
</evidence>
<dbReference type="KEGG" id="kpin:30174748"/>
<dbReference type="GeneID" id="30174748"/>
<organism evidence="1">
    <name type="scientific">Kwoniella pini CBS 10737</name>
    <dbReference type="NCBI Taxonomy" id="1296096"/>
    <lineage>
        <taxon>Eukaryota</taxon>
        <taxon>Fungi</taxon>
        <taxon>Dikarya</taxon>
        <taxon>Basidiomycota</taxon>
        <taxon>Agaricomycotina</taxon>
        <taxon>Tremellomycetes</taxon>
        <taxon>Tremellales</taxon>
        <taxon>Cryptococcaceae</taxon>
        <taxon>Kwoniella</taxon>
    </lineage>
</organism>
<dbReference type="InterPro" id="IPR011009">
    <property type="entry name" value="Kinase-like_dom_sf"/>
</dbReference>
<name>A0A1B9HW54_9TREE</name>
<dbReference type="OrthoDB" id="2596802at2759"/>
<proteinExistence type="predicted"/>
<reference evidence="2" key="4">
    <citation type="submission" date="2024-02" db="EMBL/GenBank/DDBJ databases">
        <title>Comparative genomics of Cryptococcus and Kwoniella reveals pathogenesis evolution and contrasting modes of karyotype evolution via chromosome fusion or intercentromeric recombination.</title>
        <authorList>
            <person name="Coelho M.A."/>
            <person name="David-Palma M."/>
            <person name="Shea T."/>
            <person name="Bowers K."/>
            <person name="McGinley-Smith S."/>
            <person name="Mohammad A.W."/>
            <person name="Gnirke A."/>
            <person name="Yurkov A.M."/>
            <person name="Nowrousian M."/>
            <person name="Sun S."/>
            <person name="Cuomo C.A."/>
            <person name="Heitman J."/>
        </authorList>
    </citation>
    <scope>NUCLEOTIDE SEQUENCE</scope>
    <source>
        <strain evidence="2">CBS 10737</strain>
    </source>
</reference>
<dbReference type="EMBL" id="CP144520">
    <property type="protein sequence ID" value="WWC67739.1"/>
    <property type="molecule type" value="Genomic_DNA"/>
</dbReference>
<dbReference type="Proteomes" id="UP000094020">
    <property type="component" value="Chromosome 2"/>
</dbReference>
<dbReference type="RefSeq" id="XP_019008697.1">
    <property type="nucleotide sequence ID" value="XM_019158084.1"/>
</dbReference>
<evidence type="ECO:0000313" key="1">
    <source>
        <dbReference type="EMBL" id="OCF47478.1"/>
    </source>
</evidence>
<accession>A0A1B9HW54</accession>
<gene>
    <name evidence="1" type="ORF">I206_06379</name>
    <name evidence="2" type="ORF">I206_101651</name>
</gene>
<dbReference type="EMBL" id="KV700116">
    <property type="protein sequence ID" value="OCF47478.1"/>
    <property type="molecule type" value="Genomic_DNA"/>
</dbReference>
<reference evidence="1" key="1">
    <citation type="submission" date="2013-07" db="EMBL/GenBank/DDBJ databases">
        <title>The Genome Sequence of Cryptococcus pinus CBS10737.</title>
        <authorList>
            <consortium name="The Broad Institute Genome Sequencing Platform"/>
            <person name="Cuomo C."/>
            <person name="Litvintseva A."/>
            <person name="Chen Y."/>
            <person name="Heitman J."/>
            <person name="Sun S."/>
            <person name="Springer D."/>
            <person name="Dromer F."/>
            <person name="Young S.K."/>
            <person name="Zeng Q."/>
            <person name="Gargeya S."/>
            <person name="Fitzgerald M."/>
            <person name="Abouelleil A."/>
            <person name="Alvarado L."/>
            <person name="Berlin A.M."/>
            <person name="Chapman S.B."/>
            <person name="Dewar J."/>
            <person name="Goldberg J."/>
            <person name="Griggs A."/>
            <person name="Gujja S."/>
            <person name="Hansen M."/>
            <person name="Howarth C."/>
            <person name="Imamovic A."/>
            <person name="Larimer J."/>
            <person name="McCowan C."/>
            <person name="Murphy C."/>
            <person name="Pearson M."/>
            <person name="Priest M."/>
            <person name="Roberts A."/>
            <person name="Saif S."/>
            <person name="Shea T."/>
            <person name="Sykes S."/>
            <person name="Wortman J."/>
            <person name="Nusbaum C."/>
            <person name="Birren B."/>
        </authorList>
    </citation>
    <scope>NUCLEOTIDE SEQUENCE [LARGE SCALE GENOMIC DNA]</scope>
    <source>
        <strain evidence="1">CBS 10737</strain>
    </source>
</reference>
<reference evidence="1" key="3">
    <citation type="submission" date="2016-07" db="EMBL/GenBank/DDBJ databases">
        <title>Evolution of pathogenesis and genome organization in the Tremellales.</title>
        <authorList>
            <person name="Cuomo C."/>
            <person name="Litvintseva A."/>
            <person name="Heitman J."/>
            <person name="Chen Y."/>
            <person name="Sun S."/>
            <person name="Springer D."/>
            <person name="Dromer F."/>
            <person name="Young S."/>
            <person name="Zeng Q."/>
            <person name="Chapman S."/>
            <person name="Gujja S."/>
            <person name="Saif S."/>
            <person name="Birren B."/>
        </authorList>
    </citation>
    <scope>NUCLEOTIDE SEQUENCE</scope>
    <source>
        <strain evidence="1">CBS 10737</strain>
    </source>
</reference>
<dbReference type="STRING" id="1296096.A0A1B9HW54"/>